<keyword evidence="2" id="KW-1185">Reference proteome</keyword>
<gene>
    <name evidence="1" type="ORF">O6H91_21G035400</name>
</gene>
<evidence type="ECO:0000313" key="1">
    <source>
        <dbReference type="EMBL" id="KAJ7517688.1"/>
    </source>
</evidence>
<organism evidence="1 2">
    <name type="scientific">Diphasiastrum complanatum</name>
    <name type="common">Issler's clubmoss</name>
    <name type="synonym">Lycopodium complanatum</name>
    <dbReference type="NCBI Taxonomy" id="34168"/>
    <lineage>
        <taxon>Eukaryota</taxon>
        <taxon>Viridiplantae</taxon>
        <taxon>Streptophyta</taxon>
        <taxon>Embryophyta</taxon>
        <taxon>Tracheophyta</taxon>
        <taxon>Lycopodiopsida</taxon>
        <taxon>Lycopodiales</taxon>
        <taxon>Lycopodiaceae</taxon>
        <taxon>Lycopodioideae</taxon>
        <taxon>Diphasiastrum</taxon>
    </lineage>
</organism>
<sequence>MKLLRVAIVVLMDAMLLWSSVNAQGLVPAIIAFGDSTVDAGNNNYVETVFRSNFPPYGRDFDTKKPTGRFCNGRLVTDYIATVVSIPFPPPYLAPASKGNNIVQGINFASGGSGFLDETSKLLNAVSLKTQLQWYNDYKIKLENIVGKENASSIISGGLHVLSTGSDDYVNNYNINPDLQAKYNTAQFEQLLLREFTNFVEEIYNVGARKVAVVSLAPLGCLPSQITLYGKGSTDCIQFQNKQAASFNRELQKTTRSLKSKLSGITLVYLDIYTVLADAVKNPESYGFNQVSKSCCGLGKLAVSILCNQYTPGTCSNASTYLFWDSFHPSDAGNNVIANAVILQAASEILG</sequence>
<name>A0ACC2AJH6_DIPCM</name>
<accession>A0ACC2AJH6</accession>
<evidence type="ECO:0000313" key="2">
    <source>
        <dbReference type="Proteomes" id="UP001162992"/>
    </source>
</evidence>
<dbReference type="Proteomes" id="UP001162992">
    <property type="component" value="Chromosome 21"/>
</dbReference>
<comment type="caution">
    <text evidence="1">The sequence shown here is derived from an EMBL/GenBank/DDBJ whole genome shotgun (WGS) entry which is preliminary data.</text>
</comment>
<protein>
    <submittedName>
        <fullName evidence="1">Uncharacterized protein</fullName>
    </submittedName>
</protein>
<dbReference type="EMBL" id="CM055112">
    <property type="protein sequence ID" value="KAJ7517688.1"/>
    <property type="molecule type" value="Genomic_DNA"/>
</dbReference>
<reference evidence="2" key="1">
    <citation type="journal article" date="2024" name="Proc. Natl. Acad. Sci. U.S.A.">
        <title>Extraordinary preservation of gene collinearity over three hundred million years revealed in homosporous lycophytes.</title>
        <authorList>
            <person name="Li C."/>
            <person name="Wickell D."/>
            <person name="Kuo L.Y."/>
            <person name="Chen X."/>
            <person name="Nie B."/>
            <person name="Liao X."/>
            <person name="Peng D."/>
            <person name="Ji J."/>
            <person name="Jenkins J."/>
            <person name="Williams M."/>
            <person name="Shu S."/>
            <person name="Plott C."/>
            <person name="Barry K."/>
            <person name="Rajasekar S."/>
            <person name="Grimwood J."/>
            <person name="Han X."/>
            <person name="Sun S."/>
            <person name="Hou Z."/>
            <person name="He W."/>
            <person name="Dai G."/>
            <person name="Sun C."/>
            <person name="Schmutz J."/>
            <person name="Leebens-Mack J.H."/>
            <person name="Li F.W."/>
            <person name="Wang L."/>
        </authorList>
    </citation>
    <scope>NUCLEOTIDE SEQUENCE [LARGE SCALE GENOMIC DNA]</scope>
    <source>
        <strain evidence="2">cv. PW_Plant_1</strain>
    </source>
</reference>
<proteinExistence type="predicted"/>